<feature type="domain" description="MULE transposase" evidence="1">
    <location>
        <begin position="66"/>
        <end position="161"/>
    </location>
</feature>
<dbReference type="PANTHER" id="PTHR31973">
    <property type="entry name" value="POLYPROTEIN, PUTATIVE-RELATED"/>
    <property type="match status" value="1"/>
</dbReference>
<keyword evidence="3" id="KW-1185">Reference proteome</keyword>
<evidence type="ECO:0000313" key="3">
    <source>
        <dbReference type="Proteomes" id="UP001327560"/>
    </source>
</evidence>
<dbReference type="AlphaFoldDB" id="A0AAQ3KAN2"/>
<accession>A0AAQ3KAN2</accession>
<organism evidence="2 3">
    <name type="scientific">Canna indica</name>
    <name type="common">Indian-shot</name>
    <dbReference type="NCBI Taxonomy" id="4628"/>
    <lineage>
        <taxon>Eukaryota</taxon>
        <taxon>Viridiplantae</taxon>
        <taxon>Streptophyta</taxon>
        <taxon>Embryophyta</taxon>
        <taxon>Tracheophyta</taxon>
        <taxon>Spermatophyta</taxon>
        <taxon>Magnoliopsida</taxon>
        <taxon>Liliopsida</taxon>
        <taxon>Zingiberales</taxon>
        <taxon>Cannaceae</taxon>
        <taxon>Canna</taxon>
    </lineage>
</organism>
<dbReference type="Pfam" id="PF10551">
    <property type="entry name" value="MULE"/>
    <property type="match status" value="1"/>
</dbReference>
<sequence>MLRGSIEEHYAMLGAYLAQFRIVNRSSLFNIVRDWAHTGSPLVFRRLYIGFDALRKGFLHGCRLIIGFDGCFLKTFLGGQLLSAVGKDGNDQMFPIAWAVVEGENYDSWNWFLGILFDELCISHGCGWTLVSDQQKGLEYAIKNRVPATKHRNCVRHVYANWKKKHVGPALKSCFWRIIRCTMQSDFNRHLNELAAISTRHIKTSWLLECKNFAKPLSAQILSVKLLQTI</sequence>
<proteinExistence type="predicted"/>
<evidence type="ECO:0000313" key="2">
    <source>
        <dbReference type="EMBL" id="WOL05137.1"/>
    </source>
</evidence>
<dbReference type="PANTHER" id="PTHR31973:SF187">
    <property type="entry name" value="MUTATOR TRANSPOSASE MUDRA PROTEIN"/>
    <property type="match status" value="1"/>
</dbReference>
<gene>
    <name evidence="2" type="ORF">Cni_G13860</name>
</gene>
<protein>
    <recommendedName>
        <fullName evidence="1">MULE transposase domain-containing protein</fullName>
    </recommendedName>
</protein>
<name>A0AAQ3KAN2_9LILI</name>
<dbReference type="Proteomes" id="UP001327560">
    <property type="component" value="Chromosome 4"/>
</dbReference>
<dbReference type="EMBL" id="CP136893">
    <property type="protein sequence ID" value="WOL05137.1"/>
    <property type="molecule type" value="Genomic_DNA"/>
</dbReference>
<dbReference type="InterPro" id="IPR018289">
    <property type="entry name" value="MULE_transposase_dom"/>
</dbReference>
<evidence type="ECO:0000259" key="1">
    <source>
        <dbReference type="Pfam" id="PF10551"/>
    </source>
</evidence>
<reference evidence="2 3" key="1">
    <citation type="submission" date="2023-10" db="EMBL/GenBank/DDBJ databases">
        <title>Chromosome-scale genome assembly provides insights into flower coloration mechanisms of Canna indica.</title>
        <authorList>
            <person name="Li C."/>
        </authorList>
    </citation>
    <scope>NUCLEOTIDE SEQUENCE [LARGE SCALE GENOMIC DNA]</scope>
    <source>
        <tissue evidence="2">Flower</tissue>
    </source>
</reference>